<protein>
    <submittedName>
        <fullName evidence="1">12837_t:CDS:1</fullName>
    </submittedName>
</protein>
<dbReference type="Proteomes" id="UP000789702">
    <property type="component" value="Unassembled WGS sequence"/>
</dbReference>
<feature type="non-terminal residue" evidence="1">
    <location>
        <position position="1"/>
    </location>
</feature>
<evidence type="ECO:0000313" key="1">
    <source>
        <dbReference type="EMBL" id="CAG8519642.1"/>
    </source>
</evidence>
<keyword evidence="2" id="KW-1185">Reference proteome</keyword>
<sequence>KYWNKLKTTFNEAVILDPNNKLIPFNNEEERSETSHGYFCKKYSVSINHNDILKEYLDLPVKKINILDY</sequence>
<reference evidence="1" key="1">
    <citation type="submission" date="2021-06" db="EMBL/GenBank/DDBJ databases">
        <authorList>
            <person name="Kallberg Y."/>
            <person name="Tangrot J."/>
            <person name="Rosling A."/>
        </authorList>
    </citation>
    <scope>NUCLEOTIDE SEQUENCE</scope>
    <source>
        <strain evidence="1">IL203A</strain>
    </source>
</reference>
<dbReference type="EMBL" id="CAJVPU010003552">
    <property type="protein sequence ID" value="CAG8519642.1"/>
    <property type="molecule type" value="Genomic_DNA"/>
</dbReference>
<accession>A0ACA9LBP2</accession>
<gene>
    <name evidence="1" type="ORF">DHETER_LOCUS3850</name>
</gene>
<comment type="caution">
    <text evidence="1">The sequence shown here is derived from an EMBL/GenBank/DDBJ whole genome shotgun (WGS) entry which is preliminary data.</text>
</comment>
<organism evidence="1 2">
    <name type="scientific">Dentiscutata heterogama</name>
    <dbReference type="NCBI Taxonomy" id="1316150"/>
    <lineage>
        <taxon>Eukaryota</taxon>
        <taxon>Fungi</taxon>
        <taxon>Fungi incertae sedis</taxon>
        <taxon>Mucoromycota</taxon>
        <taxon>Glomeromycotina</taxon>
        <taxon>Glomeromycetes</taxon>
        <taxon>Diversisporales</taxon>
        <taxon>Gigasporaceae</taxon>
        <taxon>Dentiscutata</taxon>
    </lineage>
</organism>
<evidence type="ECO:0000313" key="2">
    <source>
        <dbReference type="Proteomes" id="UP000789702"/>
    </source>
</evidence>
<proteinExistence type="predicted"/>
<name>A0ACA9LBP2_9GLOM</name>